<dbReference type="InterPro" id="IPR010998">
    <property type="entry name" value="Integrase_recombinase_N"/>
</dbReference>
<dbReference type="PANTHER" id="PTHR35617">
    <property type="entry name" value="PHAGE_INTEGRASE DOMAIN-CONTAINING PROTEIN"/>
    <property type="match status" value="1"/>
</dbReference>
<feature type="domain" description="Tyr recombinase" evidence="3">
    <location>
        <begin position="98"/>
        <end position="304"/>
    </location>
</feature>
<evidence type="ECO:0000256" key="2">
    <source>
        <dbReference type="ARBA" id="ARBA00023172"/>
    </source>
</evidence>
<dbReference type="CDD" id="cd00397">
    <property type="entry name" value="DNA_BRE_C"/>
    <property type="match status" value="1"/>
</dbReference>
<dbReference type="InterPro" id="IPR011010">
    <property type="entry name" value="DNA_brk_join_enz"/>
</dbReference>
<dbReference type="Gene3D" id="1.10.443.10">
    <property type="entry name" value="Intergrase catalytic core"/>
    <property type="match status" value="1"/>
</dbReference>
<proteinExistence type="predicted"/>
<dbReference type="InterPro" id="IPR013762">
    <property type="entry name" value="Integrase-like_cat_sf"/>
</dbReference>
<protein>
    <recommendedName>
        <fullName evidence="3">Tyr recombinase domain-containing protein</fullName>
    </recommendedName>
</protein>
<dbReference type="InterPro" id="IPR002104">
    <property type="entry name" value="Integrase_catalytic"/>
</dbReference>
<dbReference type="GO" id="GO:0006310">
    <property type="term" value="P:DNA recombination"/>
    <property type="evidence" value="ECO:0007669"/>
    <property type="project" value="UniProtKB-KW"/>
</dbReference>
<dbReference type="PANTHER" id="PTHR35617:SF3">
    <property type="entry name" value="CORE-BINDING (CB) DOMAIN-CONTAINING PROTEIN"/>
    <property type="match status" value="1"/>
</dbReference>
<evidence type="ECO:0000256" key="1">
    <source>
        <dbReference type="ARBA" id="ARBA00023125"/>
    </source>
</evidence>
<dbReference type="SUPFAM" id="SSF56349">
    <property type="entry name" value="DNA breaking-rejoining enzymes"/>
    <property type="match status" value="1"/>
</dbReference>
<dbReference type="GO" id="GO:0015074">
    <property type="term" value="P:DNA integration"/>
    <property type="evidence" value="ECO:0007669"/>
    <property type="project" value="InterPro"/>
</dbReference>
<sequence>MAVEVSLASLTKSSISQYNHGLKLWWDFCVGNKFDPFILNFNNILSFLSDLFNRGFSYSNLNTVRSALSLILSPEVGSDARIKRFFRGVFKLRPSSPKYKHTWDPTIVLSHLSTYYPNQDLSLEQLTRKLVTLLILITAHRVQTLSLIRVKNIILNEDKIQIRIPDRIKTSGPKSFQPILEIPFFHEKPALCVASTLQHYLGRTETLRTPMISNLFITFRKPHKTASTQSISRWIKSTLAECGIDTKIFTAHSTRHAATSMAARKGVSLDVIRNTAGWSASSRVFAQFYNRPVLEEQSVANAILGLL</sequence>
<dbReference type="GO" id="GO:0003677">
    <property type="term" value="F:DNA binding"/>
    <property type="evidence" value="ECO:0007669"/>
    <property type="project" value="UniProtKB-KW"/>
</dbReference>
<dbReference type="Pfam" id="PF00589">
    <property type="entry name" value="Phage_integrase"/>
    <property type="match status" value="1"/>
</dbReference>
<evidence type="ECO:0000313" key="4">
    <source>
        <dbReference type="EMBL" id="JAV71814.1"/>
    </source>
</evidence>
<evidence type="ECO:0000259" key="3">
    <source>
        <dbReference type="PROSITE" id="PS51898"/>
    </source>
</evidence>
<dbReference type="AlphaFoldDB" id="A0A1Y1LDW4"/>
<dbReference type="PROSITE" id="PS51898">
    <property type="entry name" value="TYR_RECOMBINASE"/>
    <property type="match status" value="1"/>
</dbReference>
<accession>A0A1Y1LDW4</accession>
<dbReference type="Gene3D" id="1.10.150.130">
    <property type="match status" value="1"/>
</dbReference>
<dbReference type="EMBL" id="GEZM01058183">
    <property type="protein sequence ID" value="JAV71817.1"/>
    <property type="molecule type" value="Transcribed_RNA"/>
</dbReference>
<dbReference type="EMBL" id="GEZM01058184">
    <property type="protein sequence ID" value="JAV71814.1"/>
    <property type="molecule type" value="Transcribed_RNA"/>
</dbReference>
<organism evidence="4">
    <name type="scientific">Photinus pyralis</name>
    <name type="common">Common eastern firefly</name>
    <name type="synonym">Lampyris pyralis</name>
    <dbReference type="NCBI Taxonomy" id="7054"/>
    <lineage>
        <taxon>Eukaryota</taxon>
        <taxon>Metazoa</taxon>
        <taxon>Ecdysozoa</taxon>
        <taxon>Arthropoda</taxon>
        <taxon>Hexapoda</taxon>
        <taxon>Insecta</taxon>
        <taxon>Pterygota</taxon>
        <taxon>Neoptera</taxon>
        <taxon>Endopterygota</taxon>
        <taxon>Coleoptera</taxon>
        <taxon>Polyphaga</taxon>
        <taxon>Elateriformia</taxon>
        <taxon>Elateroidea</taxon>
        <taxon>Lampyridae</taxon>
        <taxon>Lampyrinae</taxon>
        <taxon>Photinus</taxon>
    </lineage>
</organism>
<reference evidence="4" key="1">
    <citation type="journal article" date="2016" name="Sci. Rep.">
        <title>Molecular characterization of firefly nuptial gifts: a multi-omics approach sheds light on postcopulatory sexual selection.</title>
        <authorList>
            <person name="Al-Wathiqui N."/>
            <person name="Fallon T.R."/>
            <person name="South A."/>
            <person name="Weng J.K."/>
            <person name="Lewis S.M."/>
        </authorList>
    </citation>
    <scope>NUCLEOTIDE SEQUENCE</scope>
</reference>
<keyword evidence="1" id="KW-0238">DNA-binding</keyword>
<keyword evidence="2" id="KW-0233">DNA recombination</keyword>
<name>A0A1Y1LDW4_PHOPY</name>